<keyword evidence="6 11" id="KW-0865">Zymogen</keyword>
<evidence type="ECO:0000256" key="8">
    <source>
        <dbReference type="ARBA" id="ARBA00047417"/>
    </source>
</evidence>
<evidence type="ECO:0000256" key="4">
    <source>
        <dbReference type="ARBA" id="ARBA00022679"/>
    </source>
</evidence>
<evidence type="ECO:0000256" key="1">
    <source>
        <dbReference type="ARBA" id="ARBA00001049"/>
    </source>
</evidence>
<dbReference type="EC" id="3.4.19.13" evidence="11"/>
<dbReference type="OrthoDB" id="5297205at2"/>
<evidence type="ECO:0000256" key="2">
    <source>
        <dbReference type="ARBA" id="ARBA00001089"/>
    </source>
</evidence>
<dbReference type="PATRIC" id="fig|1144748.3.peg.1427"/>
<reference evidence="13" key="1">
    <citation type="submission" date="2015-08" db="EMBL/GenBank/DDBJ databases">
        <authorList>
            <person name="Kim K.M."/>
        </authorList>
    </citation>
    <scope>NUCLEOTIDE SEQUENCE [LARGE SCALE GENOMIC DNA]</scope>
    <source>
        <strain evidence="13">KCTC 23892</strain>
    </source>
</reference>
<feature type="binding site" evidence="10">
    <location>
        <position position="481"/>
    </location>
    <ligand>
        <name>L-glutamate</name>
        <dbReference type="ChEBI" id="CHEBI:29985"/>
    </ligand>
</feature>
<dbReference type="Proteomes" id="UP000094147">
    <property type="component" value="Chromosome"/>
</dbReference>
<accession>A0A1B3BBG5</accession>
<comment type="pathway">
    <text evidence="11">Sulfur metabolism; glutathione metabolism.</text>
</comment>
<feature type="binding site" evidence="10">
    <location>
        <position position="430"/>
    </location>
    <ligand>
        <name>L-glutamate</name>
        <dbReference type="ChEBI" id="CHEBI:29985"/>
    </ligand>
</feature>
<feature type="active site" description="Nucleophile" evidence="9">
    <location>
        <position position="388"/>
    </location>
</feature>
<keyword evidence="11" id="KW-0317">Glutathione biosynthesis</keyword>
<dbReference type="PROSITE" id="PS00462">
    <property type="entry name" value="G_GLU_TRANSPEPTIDASE"/>
    <property type="match status" value="1"/>
</dbReference>
<evidence type="ECO:0000313" key="13">
    <source>
        <dbReference type="Proteomes" id="UP000094147"/>
    </source>
</evidence>
<dbReference type="UniPathway" id="UPA00204"/>
<organism evidence="12 13">
    <name type="scientific">Kangiella sediminilitoris</name>
    <dbReference type="NCBI Taxonomy" id="1144748"/>
    <lineage>
        <taxon>Bacteria</taxon>
        <taxon>Pseudomonadati</taxon>
        <taxon>Pseudomonadota</taxon>
        <taxon>Gammaproteobacteria</taxon>
        <taxon>Kangiellales</taxon>
        <taxon>Kangiellaceae</taxon>
        <taxon>Kangiella</taxon>
    </lineage>
</organism>
<evidence type="ECO:0000256" key="10">
    <source>
        <dbReference type="PIRSR" id="PIRSR600101-2"/>
    </source>
</evidence>
<dbReference type="GO" id="GO:0006751">
    <property type="term" value="P:glutathione catabolic process"/>
    <property type="evidence" value="ECO:0007669"/>
    <property type="project" value="UniProtKB-UniRule"/>
</dbReference>
<evidence type="ECO:0000256" key="7">
    <source>
        <dbReference type="ARBA" id="ARBA00023315"/>
    </source>
</evidence>
<dbReference type="RefSeq" id="WP_068991813.1">
    <property type="nucleotide sequence ID" value="NZ_CP012418.1"/>
</dbReference>
<dbReference type="Gene3D" id="1.10.246.130">
    <property type="match status" value="1"/>
</dbReference>
<dbReference type="InterPro" id="IPR043138">
    <property type="entry name" value="GGT_lsub"/>
</dbReference>
<dbReference type="PANTHER" id="PTHR43199:SF1">
    <property type="entry name" value="GLUTATHIONE HYDROLASE PROENZYME"/>
    <property type="match status" value="1"/>
</dbReference>
<comment type="catalytic activity">
    <reaction evidence="1 11">
        <text>an S-substituted glutathione + H2O = an S-substituted L-cysteinylglycine + L-glutamate</text>
        <dbReference type="Rhea" id="RHEA:59468"/>
        <dbReference type="ChEBI" id="CHEBI:15377"/>
        <dbReference type="ChEBI" id="CHEBI:29985"/>
        <dbReference type="ChEBI" id="CHEBI:90779"/>
        <dbReference type="ChEBI" id="CHEBI:143103"/>
        <dbReference type="EC" id="3.4.19.13"/>
    </reaction>
</comment>
<dbReference type="InterPro" id="IPR043137">
    <property type="entry name" value="GGT_ssub_C"/>
</dbReference>
<comment type="subunit">
    <text evidence="11">This enzyme consists of two polypeptide chains, which are synthesized in precursor form from a single polypeptide.</text>
</comment>
<feature type="binding site" evidence="10">
    <location>
        <position position="111"/>
    </location>
    <ligand>
        <name>L-glutamate</name>
        <dbReference type="ChEBI" id="CHEBI:29985"/>
    </ligand>
</feature>
<sequence>MKLLSSIIASSIFVLGTFIYSVEAKEGPAIIDYESIHHPVVAKHGMVASQQHIASDVGVNILKRGGNAVDAAVATGLALAVVLPRAGNLGGGGFMLVHLKEQGKTIAIDYREVAPIAAHRNLFLDSDGNVDKQKARFSRLSAGVPGTVAGLYLAQQQYGTMDWAEVIQPAIQLAEEGFVVNWDLANQLERRSSYMKKIPATAKVFFKEGGDPYETGDLLKQKDLATTLKLLQKEGAKAFYQGKIAKLIVADMKKNGGIITTEDLANYKPVIRKPLTGQYRDHTVVTMPPASSGGVHLIQMLNVLEHFPVADLGVNTADSINVMSEAMKYAYADRSKHLGDTNFYDVPLDWLMSKKYAETIAKKVTIGEITPSTEINAGTAPKYESPDTTHFSVVDQWGNAVSNTYTLNFSYGSGIVAEGTGILLNNEMDDFSAKPGTPNAYGLIGGEANAIEAGKRPLSSMTPAMVFKDGQLKLVTGSPGGSRIITTVLQMVVNFVDHGMNVAEATHTPRFHHQWLPDRVFVEPAINKDTRELLKQRGYELYDSRTMGSTQSIQIEDYIYGSSDPRRPNAKAAGY</sequence>
<gene>
    <name evidence="12" type="ORF">KS2013_1417</name>
</gene>
<dbReference type="InterPro" id="IPR055262">
    <property type="entry name" value="GGT_CS"/>
</dbReference>
<dbReference type="EC" id="2.3.2.2" evidence="11"/>
<dbReference type="PRINTS" id="PR01210">
    <property type="entry name" value="GGTRANSPTASE"/>
</dbReference>
<comment type="catalytic activity">
    <reaction evidence="8 11">
        <text>an N-terminal (5-L-glutamyl)-[peptide] + an alpha-amino acid = 5-L-glutamyl amino acid + an N-terminal L-alpha-aminoacyl-[peptide]</text>
        <dbReference type="Rhea" id="RHEA:23904"/>
        <dbReference type="Rhea" id="RHEA-COMP:9780"/>
        <dbReference type="Rhea" id="RHEA-COMP:9795"/>
        <dbReference type="ChEBI" id="CHEBI:77644"/>
        <dbReference type="ChEBI" id="CHEBI:78597"/>
        <dbReference type="ChEBI" id="CHEBI:78599"/>
        <dbReference type="ChEBI" id="CHEBI:78608"/>
        <dbReference type="EC" id="2.3.2.2"/>
    </reaction>
</comment>
<dbReference type="InterPro" id="IPR029055">
    <property type="entry name" value="Ntn_hydrolases_N"/>
</dbReference>
<dbReference type="NCBIfam" id="TIGR00066">
    <property type="entry name" value="g_glut_trans"/>
    <property type="match status" value="1"/>
</dbReference>
<dbReference type="GO" id="GO:0036374">
    <property type="term" value="F:glutathione hydrolase activity"/>
    <property type="evidence" value="ECO:0007669"/>
    <property type="project" value="UniProtKB-UniRule"/>
</dbReference>
<dbReference type="InterPro" id="IPR000101">
    <property type="entry name" value="GGT_peptidase"/>
</dbReference>
<dbReference type="AlphaFoldDB" id="A0A1B3BBG5"/>
<dbReference type="InterPro" id="IPR051792">
    <property type="entry name" value="GGT_bact"/>
</dbReference>
<dbReference type="SUPFAM" id="SSF56235">
    <property type="entry name" value="N-terminal nucleophile aminohydrolases (Ntn hydrolases)"/>
    <property type="match status" value="1"/>
</dbReference>
<comment type="catalytic activity">
    <reaction evidence="2 11">
        <text>glutathione + H2O = L-cysteinylglycine + L-glutamate</text>
        <dbReference type="Rhea" id="RHEA:28807"/>
        <dbReference type="ChEBI" id="CHEBI:15377"/>
        <dbReference type="ChEBI" id="CHEBI:29985"/>
        <dbReference type="ChEBI" id="CHEBI:57925"/>
        <dbReference type="ChEBI" id="CHEBI:61694"/>
        <dbReference type="EC" id="3.4.19.13"/>
    </reaction>
</comment>
<dbReference type="STRING" id="1144748.KS2013_1417"/>
<proteinExistence type="inferred from homology"/>
<evidence type="ECO:0000256" key="3">
    <source>
        <dbReference type="ARBA" id="ARBA00009381"/>
    </source>
</evidence>
<evidence type="ECO:0000256" key="5">
    <source>
        <dbReference type="ARBA" id="ARBA00022801"/>
    </source>
</evidence>
<name>A0A1B3BBG5_9GAMM</name>
<feature type="binding site" evidence="10">
    <location>
        <begin position="459"/>
        <end position="460"/>
    </location>
    <ligand>
        <name>L-glutamate</name>
        <dbReference type="ChEBI" id="CHEBI:29985"/>
    </ligand>
</feature>
<keyword evidence="4 11" id="KW-0808">Transferase</keyword>
<keyword evidence="5 11" id="KW-0378">Hydrolase</keyword>
<dbReference type="GO" id="GO:0006750">
    <property type="term" value="P:glutathione biosynthetic process"/>
    <property type="evidence" value="ECO:0007669"/>
    <property type="project" value="UniProtKB-KW"/>
</dbReference>
<dbReference type="FunFam" id="3.60.20.40:FF:000003">
    <property type="entry name" value="Gamma-glutamyltranspeptidase"/>
    <property type="match status" value="1"/>
</dbReference>
<comment type="similarity">
    <text evidence="3 11">Belongs to the gamma-glutamyltransferase family.</text>
</comment>
<evidence type="ECO:0000256" key="11">
    <source>
        <dbReference type="RuleBase" id="RU368036"/>
    </source>
</evidence>
<dbReference type="GO" id="GO:0103068">
    <property type="term" value="F:leukotriene C4 gamma-glutamyl transferase activity"/>
    <property type="evidence" value="ECO:0007669"/>
    <property type="project" value="UniProtKB-EC"/>
</dbReference>
<dbReference type="KEGG" id="ksd:KS2013_1417"/>
<evidence type="ECO:0000256" key="6">
    <source>
        <dbReference type="ARBA" id="ARBA00023145"/>
    </source>
</evidence>
<dbReference type="PANTHER" id="PTHR43199">
    <property type="entry name" value="GLUTATHIONE HYDROLASE"/>
    <property type="match status" value="1"/>
</dbReference>
<dbReference type="Gene3D" id="3.60.20.40">
    <property type="match status" value="1"/>
</dbReference>
<evidence type="ECO:0000256" key="9">
    <source>
        <dbReference type="PIRSR" id="PIRSR600101-1"/>
    </source>
</evidence>
<dbReference type="EMBL" id="CP012418">
    <property type="protein sequence ID" value="AOE50129.1"/>
    <property type="molecule type" value="Genomic_DNA"/>
</dbReference>
<keyword evidence="7 11" id="KW-0012">Acyltransferase</keyword>
<protein>
    <recommendedName>
        <fullName evidence="11">Glutathione hydrolase proenzyme</fullName>
        <ecNumber evidence="11">2.3.2.2</ecNumber>
        <ecNumber evidence="11">3.4.19.13</ecNumber>
    </recommendedName>
    <component>
        <recommendedName>
            <fullName evidence="11">Glutathione hydrolase large chain</fullName>
        </recommendedName>
    </component>
    <component>
        <recommendedName>
            <fullName evidence="11">Glutathione hydrolase small chain</fullName>
        </recommendedName>
    </component>
</protein>
<keyword evidence="13" id="KW-1185">Reference proteome</keyword>
<comment type="PTM">
    <text evidence="11">Cleaved by autocatalysis into a large and a small subunit.</text>
</comment>
<evidence type="ECO:0000313" key="12">
    <source>
        <dbReference type="EMBL" id="AOE50129.1"/>
    </source>
</evidence>
<dbReference type="Pfam" id="PF01019">
    <property type="entry name" value="G_glu_transpept"/>
    <property type="match status" value="1"/>
</dbReference>
<feature type="binding site" evidence="10">
    <location>
        <begin position="406"/>
        <end position="408"/>
    </location>
    <ligand>
        <name>L-glutamate</name>
        <dbReference type="ChEBI" id="CHEBI:29985"/>
    </ligand>
</feature>